<dbReference type="Proteomes" id="UP000240042">
    <property type="component" value="Unassembled WGS sequence"/>
</dbReference>
<dbReference type="EMBL" id="FOKY01000002">
    <property type="protein sequence ID" value="SFB74637.1"/>
    <property type="molecule type" value="Genomic_DNA"/>
</dbReference>
<evidence type="ECO:0000259" key="1">
    <source>
        <dbReference type="Pfam" id="PF00857"/>
    </source>
</evidence>
<dbReference type="InterPro" id="IPR050993">
    <property type="entry name" value="Isochorismatase_domain"/>
</dbReference>
<evidence type="ECO:0000313" key="3">
    <source>
        <dbReference type="Proteomes" id="UP000240042"/>
    </source>
</evidence>
<evidence type="ECO:0000313" key="2">
    <source>
        <dbReference type="EMBL" id="SFB74637.1"/>
    </source>
</evidence>
<dbReference type="InterPro" id="IPR000868">
    <property type="entry name" value="Isochorismatase-like_dom"/>
</dbReference>
<protein>
    <submittedName>
        <fullName evidence="2">Isochorismatase family protein</fullName>
    </submittedName>
</protein>
<dbReference type="InterPro" id="IPR036380">
    <property type="entry name" value="Isochorismatase-like_sf"/>
</dbReference>
<dbReference type="PANTHER" id="PTHR14119:SF3">
    <property type="entry name" value="ISOCHORISMATASE DOMAIN-CONTAINING PROTEIN 2"/>
    <property type="match status" value="1"/>
</dbReference>
<keyword evidence="3" id="KW-1185">Reference proteome</keyword>
<gene>
    <name evidence="2" type="ORF">SAMN02745150_00565</name>
</gene>
<dbReference type="SUPFAM" id="SSF52499">
    <property type="entry name" value="Isochorismatase-like hydrolases"/>
    <property type="match status" value="1"/>
</dbReference>
<feature type="domain" description="Isochorismatase-like" evidence="1">
    <location>
        <begin position="13"/>
        <end position="157"/>
    </location>
</feature>
<accession>A0A1I1DIE7</accession>
<sequence length="180" mass="20440">MRLLASNTTALGVDIQEKFVPHISKYDQMLDRIRMLIQGLQILDIKIAVTEQNPQKLGPTVSSVEELLKNFNPIEKIEFSCYDSVDYKSWLDQNPCQNILLFGIETHVCVLQTAVDLKQAGYNPVVVEDAVSSRSDENKAIAFKRFDLEHVMVTSVESVLFELLRSFSNPIAKRILQLVK</sequence>
<dbReference type="AlphaFoldDB" id="A0A1I1DIE7"/>
<reference evidence="3" key="1">
    <citation type="submission" date="2016-10" db="EMBL/GenBank/DDBJ databases">
        <authorList>
            <person name="Varghese N."/>
            <person name="Submissions S."/>
        </authorList>
    </citation>
    <scope>NUCLEOTIDE SEQUENCE [LARGE SCALE GENOMIC DNA]</scope>
    <source>
        <strain evidence="3">ATCC 43811</strain>
    </source>
</reference>
<dbReference type="Pfam" id="PF00857">
    <property type="entry name" value="Isochorismatase"/>
    <property type="match status" value="1"/>
</dbReference>
<dbReference type="RefSeq" id="WP_092318413.1">
    <property type="nucleotide sequence ID" value="NZ_FOKY01000002.1"/>
</dbReference>
<dbReference type="PANTHER" id="PTHR14119">
    <property type="entry name" value="HYDROLASE"/>
    <property type="match status" value="1"/>
</dbReference>
<dbReference type="Gene3D" id="3.40.50.850">
    <property type="entry name" value="Isochorismatase-like"/>
    <property type="match status" value="1"/>
</dbReference>
<organism evidence="2 3">
    <name type="scientific">Brevinema andersonii</name>
    <dbReference type="NCBI Taxonomy" id="34097"/>
    <lineage>
        <taxon>Bacteria</taxon>
        <taxon>Pseudomonadati</taxon>
        <taxon>Spirochaetota</taxon>
        <taxon>Spirochaetia</taxon>
        <taxon>Brevinematales</taxon>
        <taxon>Brevinemataceae</taxon>
        <taxon>Brevinema</taxon>
    </lineage>
</organism>
<proteinExistence type="predicted"/>
<dbReference type="STRING" id="34097.SAMN02745150_00565"/>
<dbReference type="OrthoDB" id="9789777at2"/>
<name>A0A1I1DIE7_BREAD</name>